<name>A0ABS9W3V3_9PROT</name>
<dbReference type="InterPro" id="IPR006171">
    <property type="entry name" value="TOPRIM_dom"/>
</dbReference>
<dbReference type="EMBL" id="JALBUU010000004">
    <property type="protein sequence ID" value="MCI0753555.1"/>
    <property type="molecule type" value="Genomic_DNA"/>
</dbReference>
<comment type="caution">
    <text evidence="4">The sequence shown here is derived from an EMBL/GenBank/DDBJ whole genome shotgun (WGS) entry which is preliminary data.</text>
</comment>
<keyword evidence="5" id="KW-1185">Reference proteome</keyword>
<feature type="domain" description="DUF7146" evidence="3">
    <location>
        <begin position="113"/>
        <end position="203"/>
    </location>
</feature>
<proteinExistence type="predicted"/>
<evidence type="ECO:0000256" key="1">
    <source>
        <dbReference type="SAM" id="MobiDB-lite"/>
    </source>
</evidence>
<accession>A0ABS9W3V3</accession>
<feature type="region of interest" description="Disordered" evidence="1">
    <location>
        <begin position="88"/>
        <end position="108"/>
    </location>
</feature>
<dbReference type="Proteomes" id="UP001201985">
    <property type="component" value="Unassembled WGS sequence"/>
</dbReference>
<dbReference type="Pfam" id="PF13362">
    <property type="entry name" value="Toprim_3"/>
    <property type="match status" value="1"/>
</dbReference>
<dbReference type="InterPro" id="IPR055570">
    <property type="entry name" value="DUF7146"/>
</dbReference>
<reference evidence="4 5" key="1">
    <citation type="submission" date="2022-03" db="EMBL/GenBank/DDBJ databases">
        <title>Complete genome analysis of Roseomonas KG 17.1 : a prolific producer of plant growth promoters.</title>
        <authorList>
            <person name="Saadouli I."/>
            <person name="Najjari A."/>
            <person name="Mosbah A."/>
            <person name="Ouzari H.I."/>
        </authorList>
    </citation>
    <scope>NUCLEOTIDE SEQUENCE [LARGE SCALE GENOMIC DNA]</scope>
    <source>
        <strain evidence="4 5">KG17-1</strain>
    </source>
</reference>
<evidence type="ECO:0000259" key="3">
    <source>
        <dbReference type="Pfam" id="PF23639"/>
    </source>
</evidence>
<protein>
    <submittedName>
        <fullName evidence="4">Toprim domain-containing protein</fullName>
    </submittedName>
</protein>
<evidence type="ECO:0000313" key="5">
    <source>
        <dbReference type="Proteomes" id="UP001201985"/>
    </source>
</evidence>
<feature type="domain" description="Toprim" evidence="2">
    <location>
        <begin position="219"/>
        <end position="309"/>
    </location>
</feature>
<evidence type="ECO:0000259" key="2">
    <source>
        <dbReference type="Pfam" id="PF13362"/>
    </source>
</evidence>
<organism evidence="4 5">
    <name type="scientific">Teichococcus vastitatis</name>
    <dbReference type="NCBI Taxonomy" id="2307076"/>
    <lineage>
        <taxon>Bacteria</taxon>
        <taxon>Pseudomonadati</taxon>
        <taxon>Pseudomonadota</taxon>
        <taxon>Alphaproteobacteria</taxon>
        <taxon>Acetobacterales</taxon>
        <taxon>Roseomonadaceae</taxon>
        <taxon>Roseomonas</taxon>
    </lineage>
</organism>
<dbReference type="RefSeq" id="WP_241792766.1">
    <property type="nucleotide sequence ID" value="NZ_JALBUU010000004.1"/>
</dbReference>
<evidence type="ECO:0000313" key="4">
    <source>
        <dbReference type="EMBL" id="MCI0753555.1"/>
    </source>
</evidence>
<gene>
    <name evidence="4" type="ORF">MON41_07260</name>
</gene>
<dbReference type="Pfam" id="PF23639">
    <property type="entry name" value="DUF7146"/>
    <property type="match status" value="1"/>
</dbReference>
<sequence>MLADRIRELTEVLVDGELTQRSGTALRFRSRGSLQVWIAGEKRGKWRDHEAGEYGDALALVAHLLRCSMRDAYGWALDWLGSERDQQQTAQELASASRPLPSRGAQMHGRDGVELARRVWNEAVDAPGTLVDPYLASRGLILPPCAPIRFHPACPRGTERLPAMLARMSRPLTAEPCGVHRTFLARDGSGKADGLAKMMLGHAGVIRLVPDEDVELGLGLAEGIETSLAVMQEFGWRPVWAATSAGAISGFPVLPGLEALTIFADADDGGAGMRAATACAKRWTEAGADARIIAAPPEHDFADLVVRAG</sequence>